<dbReference type="EMBL" id="CAACVG010014355">
    <property type="protein sequence ID" value="VEN63037.1"/>
    <property type="molecule type" value="Genomic_DNA"/>
</dbReference>
<accession>A0A653DSN4</accession>
<reference evidence="1 2" key="1">
    <citation type="submission" date="2019-01" db="EMBL/GenBank/DDBJ databases">
        <authorList>
            <person name="Sayadi A."/>
        </authorList>
    </citation>
    <scope>NUCLEOTIDE SEQUENCE [LARGE SCALE GENOMIC DNA]</scope>
</reference>
<organism evidence="1 2">
    <name type="scientific">Callosobruchus maculatus</name>
    <name type="common">Southern cowpea weevil</name>
    <name type="synonym">Pulse bruchid</name>
    <dbReference type="NCBI Taxonomy" id="64391"/>
    <lineage>
        <taxon>Eukaryota</taxon>
        <taxon>Metazoa</taxon>
        <taxon>Ecdysozoa</taxon>
        <taxon>Arthropoda</taxon>
        <taxon>Hexapoda</taxon>
        <taxon>Insecta</taxon>
        <taxon>Pterygota</taxon>
        <taxon>Neoptera</taxon>
        <taxon>Endopterygota</taxon>
        <taxon>Coleoptera</taxon>
        <taxon>Polyphaga</taxon>
        <taxon>Cucujiformia</taxon>
        <taxon>Chrysomeloidea</taxon>
        <taxon>Chrysomelidae</taxon>
        <taxon>Bruchinae</taxon>
        <taxon>Bruchini</taxon>
        <taxon>Callosobruchus</taxon>
    </lineage>
</organism>
<dbReference type="Proteomes" id="UP000410492">
    <property type="component" value="Unassembled WGS sequence"/>
</dbReference>
<evidence type="ECO:0000313" key="1">
    <source>
        <dbReference type="EMBL" id="VEN63037.1"/>
    </source>
</evidence>
<protein>
    <submittedName>
        <fullName evidence="1">Uncharacterized protein</fullName>
    </submittedName>
</protein>
<sequence length="17" mass="1853">MQGVPRQLAATGEILRL</sequence>
<dbReference type="AlphaFoldDB" id="A0A653DSN4"/>
<gene>
    <name evidence="1" type="ORF">CALMAC_LOCUS19990</name>
</gene>
<proteinExistence type="predicted"/>
<name>A0A653DSN4_CALMS</name>
<keyword evidence="2" id="KW-1185">Reference proteome</keyword>
<evidence type="ECO:0000313" key="2">
    <source>
        <dbReference type="Proteomes" id="UP000410492"/>
    </source>
</evidence>